<evidence type="ECO:0000313" key="8">
    <source>
        <dbReference type="EMBL" id="KFO35111.1"/>
    </source>
</evidence>
<feature type="chain" id="PRO_5001874206" evidence="6">
    <location>
        <begin position="22"/>
        <end position="275"/>
    </location>
</feature>
<evidence type="ECO:0000256" key="6">
    <source>
        <dbReference type="SAM" id="SignalP"/>
    </source>
</evidence>
<dbReference type="EMBL" id="KN121889">
    <property type="protein sequence ID" value="KFO35111.1"/>
    <property type="molecule type" value="Genomic_DNA"/>
</dbReference>
<keyword evidence="6" id="KW-0732">Signal</keyword>
<protein>
    <submittedName>
        <fullName evidence="8">LIM and SH3 domain protein 1</fullName>
    </submittedName>
</protein>
<evidence type="ECO:0000313" key="9">
    <source>
        <dbReference type="Proteomes" id="UP000028990"/>
    </source>
</evidence>
<feature type="signal peptide" evidence="6">
    <location>
        <begin position="1"/>
        <end position="21"/>
    </location>
</feature>
<dbReference type="SMART" id="SM00132">
    <property type="entry name" value="LIM"/>
    <property type="match status" value="1"/>
</dbReference>
<feature type="compositionally biased region" description="Polar residues" evidence="5">
    <location>
        <begin position="68"/>
        <end position="94"/>
    </location>
</feature>
<evidence type="ECO:0000256" key="4">
    <source>
        <dbReference type="ARBA" id="ARBA00023038"/>
    </source>
</evidence>
<dbReference type="Proteomes" id="UP000028990">
    <property type="component" value="Unassembled WGS sequence"/>
</dbReference>
<sequence>MRFRSASFSTLLFAVLGSERAVHDPGLIQLRRPSRGAAVQGIAGAQCGDVIISPGVHAGQEAEGSGGSHMSLSPQARATATSSVSLRPPSSRQCWEQRKRLPQAESQDGGSGEVSFPEKKLRVWKIIQDVIQVLLQISEKKHTPLFLLPVLGFKGWVTLPAFVLATKESGKTSIRSSQPAFQTHVGYWHKGCFHCEVCKMALNMNNYKGYEKKPYCNACNLIHAKQVAEKLEASLDRKGDTLVFMEEKALGQHNSHDCSDLCDDYETYVITVGLM</sequence>
<evidence type="ECO:0000256" key="3">
    <source>
        <dbReference type="ARBA" id="ARBA00022833"/>
    </source>
</evidence>
<dbReference type="Gene3D" id="3.40.395.10">
    <property type="entry name" value="Adenoviral Proteinase, Chain A"/>
    <property type="match status" value="1"/>
</dbReference>
<dbReference type="Pfam" id="PF00412">
    <property type="entry name" value="LIM"/>
    <property type="match status" value="1"/>
</dbReference>
<evidence type="ECO:0000256" key="1">
    <source>
        <dbReference type="ARBA" id="ARBA00022723"/>
    </source>
</evidence>
<dbReference type="PANTHER" id="PTHR46218">
    <property type="entry name" value="LASP"/>
    <property type="match status" value="1"/>
</dbReference>
<dbReference type="PANTHER" id="PTHR46218:SF4">
    <property type="entry name" value="LIM AND SH3 DOMAIN PROTEIN LASP"/>
    <property type="match status" value="1"/>
</dbReference>
<keyword evidence="4" id="KW-0440">LIM domain</keyword>
<dbReference type="GO" id="GO:0005925">
    <property type="term" value="C:focal adhesion"/>
    <property type="evidence" value="ECO:0007669"/>
    <property type="project" value="TreeGrafter"/>
</dbReference>
<dbReference type="AlphaFoldDB" id="A0A091EI11"/>
<keyword evidence="1" id="KW-0479">Metal-binding</keyword>
<feature type="region of interest" description="Disordered" evidence="5">
    <location>
        <begin position="58"/>
        <end position="115"/>
    </location>
</feature>
<gene>
    <name evidence="8" type="ORF">H920_03509</name>
</gene>
<dbReference type="InterPro" id="IPR001781">
    <property type="entry name" value="Znf_LIM"/>
</dbReference>
<dbReference type="GO" id="GO:0046872">
    <property type="term" value="F:metal ion binding"/>
    <property type="evidence" value="ECO:0007669"/>
    <property type="project" value="UniProtKB-KW"/>
</dbReference>
<dbReference type="GO" id="GO:0051015">
    <property type="term" value="F:actin filament binding"/>
    <property type="evidence" value="ECO:0007669"/>
    <property type="project" value="TreeGrafter"/>
</dbReference>
<feature type="domain" description="LIM zinc-binding" evidence="7">
    <location>
        <begin position="171"/>
        <end position="219"/>
    </location>
</feature>
<keyword evidence="9" id="KW-1185">Reference proteome</keyword>
<keyword evidence="3" id="KW-0862">Zinc</keyword>
<organism evidence="8 9">
    <name type="scientific">Fukomys damarensis</name>
    <name type="common">Damaraland mole rat</name>
    <name type="synonym">Cryptomys damarensis</name>
    <dbReference type="NCBI Taxonomy" id="885580"/>
    <lineage>
        <taxon>Eukaryota</taxon>
        <taxon>Metazoa</taxon>
        <taxon>Chordata</taxon>
        <taxon>Craniata</taxon>
        <taxon>Vertebrata</taxon>
        <taxon>Euteleostomi</taxon>
        <taxon>Mammalia</taxon>
        <taxon>Eutheria</taxon>
        <taxon>Euarchontoglires</taxon>
        <taxon>Glires</taxon>
        <taxon>Rodentia</taxon>
        <taxon>Hystricomorpha</taxon>
        <taxon>Bathyergidae</taxon>
        <taxon>Fukomys</taxon>
    </lineage>
</organism>
<accession>A0A091EI11</accession>
<dbReference type="Gene3D" id="2.10.110.10">
    <property type="entry name" value="Cysteine Rich Protein"/>
    <property type="match status" value="1"/>
</dbReference>
<reference evidence="8 9" key="1">
    <citation type="submission" date="2013-11" db="EMBL/GenBank/DDBJ databases">
        <title>The Damaraland mole rat (Fukomys damarensis) genome and evolution of African mole rats.</title>
        <authorList>
            <person name="Gladyshev V.N."/>
            <person name="Fang X."/>
        </authorList>
    </citation>
    <scope>NUCLEOTIDE SEQUENCE [LARGE SCALE GENOMIC DNA]</scope>
    <source>
        <tissue evidence="8">Liver</tissue>
    </source>
</reference>
<evidence type="ECO:0000256" key="5">
    <source>
        <dbReference type="SAM" id="MobiDB-lite"/>
    </source>
</evidence>
<proteinExistence type="predicted"/>
<evidence type="ECO:0000259" key="7">
    <source>
        <dbReference type="SMART" id="SM00132"/>
    </source>
</evidence>
<name>A0A091EI11_FUKDA</name>
<dbReference type="STRING" id="885580.ENSFDAP00000000245"/>
<dbReference type="InterPro" id="IPR051759">
    <property type="entry name" value="LIM-SH3_domain_protein"/>
</dbReference>
<evidence type="ECO:0000256" key="2">
    <source>
        <dbReference type="ARBA" id="ARBA00022737"/>
    </source>
</evidence>
<keyword evidence="2" id="KW-0677">Repeat</keyword>